<dbReference type="EMBL" id="OV986001">
    <property type="protein sequence ID" value="CAI2797069.1"/>
    <property type="molecule type" value="Genomic_DNA"/>
</dbReference>
<dbReference type="HOGENOM" id="CLU_179314_0_0_6"/>
<evidence type="ECO:0000256" key="1">
    <source>
        <dbReference type="SAM" id="Phobius"/>
    </source>
</evidence>
<evidence type="ECO:0000313" key="3">
    <source>
        <dbReference type="EMBL" id="CAY49074.1"/>
    </source>
</evidence>
<gene>
    <name evidence="3" type="ordered locus">PFLU_2846</name>
</gene>
<dbReference type="EMBL" id="AM181176">
    <property type="protein sequence ID" value="CAY49074.1"/>
    <property type="molecule type" value="Genomic_DNA"/>
</dbReference>
<dbReference type="KEGG" id="pfs:PFLU_2846"/>
<reference evidence="2" key="2">
    <citation type="submission" date="2023-10" db="EMBL/GenBank/DDBJ databases">
        <authorList>
            <person name="Fortmann-Grote C."/>
        </authorList>
    </citation>
    <scope>NUCLEOTIDE SEQUENCE</scope>
    <source>
        <strain evidence="2">SBW25</strain>
    </source>
</reference>
<dbReference type="Proteomes" id="UP001152918">
    <property type="component" value="Chromosome"/>
</dbReference>
<keyword evidence="1" id="KW-0472">Membrane</keyword>
<accession>C3KA23</accession>
<evidence type="ECO:0000313" key="2">
    <source>
        <dbReference type="EMBL" id="CAI2797069.1"/>
    </source>
</evidence>
<feature type="transmembrane region" description="Helical" evidence="1">
    <location>
        <begin position="57"/>
        <end position="81"/>
    </location>
</feature>
<sequence>MAGFPDAAAQGEPMTEWREQSFWSKYWVWAWLAFLMVLPFISDAGPSCWGSSGRKRVFSPGFVVLCTIVAVVELVALNHLYGVPR</sequence>
<keyword evidence="1" id="KW-0812">Transmembrane</keyword>
<proteinExistence type="predicted"/>
<organism evidence="3">
    <name type="scientific">Pseudomonas fluorescens (strain SBW25)</name>
    <dbReference type="NCBI Taxonomy" id="216595"/>
    <lineage>
        <taxon>Bacteria</taxon>
        <taxon>Pseudomonadati</taxon>
        <taxon>Pseudomonadota</taxon>
        <taxon>Gammaproteobacteria</taxon>
        <taxon>Pseudomonadales</taxon>
        <taxon>Pseudomonadaceae</taxon>
        <taxon>Pseudomonas</taxon>
    </lineage>
</organism>
<reference evidence="3" key="1">
    <citation type="journal article" date="2009" name="Genome Biol.">
        <title>Genomic and genetic analyses of diversity and plant interactions of Pseudomonas fluorescens.</title>
        <authorList>
            <person name="Silby M.W."/>
            <person name="Cerdeno-Tarraga A.M."/>
            <person name="Vernikos G.S."/>
            <person name="Giddens S.R."/>
            <person name="Jackson R.W."/>
            <person name="Preston G.M."/>
            <person name="Zhang X.X."/>
            <person name="Moon C.D."/>
            <person name="Gehrig S.M."/>
            <person name="Godfrey S.A."/>
            <person name="Knight C.G."/>
            <person name="Malone J.G."/>
            <person name="Robinson Z."/>
            <person name="Spiers A.J."/>
            <person name="Harris S."/>
            <person name="Challis G.L."/>
            <person name="Yaxley A.M."/>
            <person name="Harris D."/>
            <person name="Seeger K."/>
            <person name="Murphy L."/>
            <person name="Rutter S."/>
            <person name="Squares R."/>
            <person name="Quail M.A."/>
            <person name="Saunders E."/>
            <person name="Mavromatis K."/>
            <person name="Brettin T.S."/>
            <person name="Bentley S.D."/>
            <person name="Hothersall J."/>
            <person name="Stephens E."/>
            <person name="Thomas C.M."/>
            <person name="Parkhill J."/>
            <person name="Levy S.B."/>
            <person name="Rainey P.B."/>
            <person name="Thomson N.R."/>
        </authorList>
    </citation>
    <scope>NUCLEOTIDE SEQUENCE [LARGE SCALE GENOMIC DNA]</scope>
    <source>
        <strain evidence="3">SBW25</strain>
    </source>
</reference>
<feature type="transmembrane region" description="Helical" evidence="1">
    <location>
        <begin position="26"/>
        <end position="45"/>
    </location>
</feature>
<protein>
    <submittedName>
        <fullName evidence="3">Uncharacterized protein</fullName>
    </submittedName>
</protein>
<keyword evidence="1" id="KW-1133">Transmembrane helix</keyword>
<dbReference type="AlphaFoldDB" id="C3KA23"/>
<name>C3KA23_PSEFS</name>